<dbReference type="KEGG" id="sod:Sant_1748"/>
<dbReference type="EMBL" id="CP006569">
    <property type="protein sequence ID" value="AHF76801.1"/>
    <property type="molecule type" value="Genomic_DNA"/>
</dbReference>
<dbReference type="OrthoDB" id="793940at2"/>
<accession>W0HSJ4</accession>
<dbReference type="AlphaFoldDB" id="W0HSJ4"/>
<dbReference type="InterPro" id="IPR029068">
    <property type="entry name" value="Glyas_Bleomycin-R_OHBP_Dase"/>
</dbReference>
<dbReference type="SUPFAM" id="SSF54593">
    <property type="entry name" value="Glyoxalase/Bleomycin resistance protein/Dihydroxybiphenyl dioxygenase"/>
    <property type="match status" value="1"/>
</dbReference>
<dbReference type="Gene3D" id="3.10.180.10">
    <property type="entry name" value="2,3-Dihydroxybiphenyl 1,2-Dioxygenase, domain 1"/>
    <property type="match status" value="1"/>
</dbReference>
<feature type="domain" description="VOC" evidence="1">
    <location>
        <begin position="4"/>
        <end position="132"/>
    </location>
</feature>
<evidence type="ECO:0000313" key="2">
    <source>
        <dbReference type="EMBL" id="AHF76801.1"/>
    </source>
</evidence>
<dbReference type="InterPro" id="IPR004360">
    <property type="entry name" value="Glyas_Fos-R_dOase_dom"/>
</dbReference>
<name>W0HSJ4_9GAMM</name>
<dbReference type="PANTHER" id="PTHR39434:SF1">
    <property type="entry name" value="VOC DOMAIN-CONTAINING PROTEIN"/>
    <property type="match status" value="1"/>
</dbReference>
<dbReference type="PATRIC" id="fig|1239307.3.peg.1915"/>
<proteinExistence type="predicted"/>
<sequence>MALSPFHLAIPVDDLPAARRFYRDIFGLAEGRSSDQWVDFDFYGHQLVIHEQAKTPVQQALGTNPVDGHDVPVPHFGIVLSWEEWEALAARLRDFATEFVIEPYVRFKGQVGEQATMFLLDPCGNALEFKAFKDRSQLFAK</sequence>
<dbReference type="RefSeq" id="WP_025421934.1">
    <property type="nucleotide sequence ID" value="NZ_CP006569.1"/>
</dbReference>
<dbReference type="Pfam" id="PF00903">
    <property type="entry name" value="Glyoxalase"/>
    <property type="match status" value="1"/>
</dbReference>
<keyword evidence="3" id="KW-1185">Reference proteome</keyword>
<gene>
    <name evidence="2" type="ORF">Sant_1748</name>
</gene>
<dbReference type="Proteomes" id="UP000019028">
    <property type="component" value="Chromosome"/>
</dbReference>
<dbReference type="PANTHER" id="PTHR39434">
    <property type="match status" value="1"/>
</dbReference>
<evidence type="ECO:0000259" key="1">
    <source>
        <dbReference type="PROSITE" id="PS51819"/>
    </source>
</evidence>
<protein>
    <submittedName>
        <fullName evidence="2">Glyoxalase/bleomycin resistance</fullName>
    </submittedName>
</protein>
<dbReference type="PROSITE" id="PS51819">
    <property type="entry name" value="VOC"/>
    <property type="match status" value="1"/>
</dbReference>
<dbReference type="HOGENOM" id="CLU_109157_0_1_6"/>
<reference evidence="2 3" key="1">
    <citation type="journal article" date="2014" name="Genome Biol. Evol.">
        <title>Genome degeneration and adaptation in a nascent stage of symbiosis.</title>
        <authorList>
            <person name="Oakeson K.F."/>
            <person name="Gil R."/>
            <person name="Clayton A.L."/>
            <person name="Dunn D.M."/>
            <person name="von Niederhausern A.C."/>
            <person name="Hamil C."/>
            <person name="Aoyagi A."/>
            <person name="Duval B."/>
            <person name="Baca A."/>
            <person name="Silva F.J."/>
            <person name="Vallier A."/>
            <person name="Jackson D.G."/>
            <person name="Latorre A."/>
            <person name="Weiss R.B."/>
            <person name="Heddi A."/>
            <person name="Moya A."/>
            <person name="Dale C."/>
        </authorList>
    </citation>
    <scope>NUCLEOTIDE SEQUENCE [LARGE SCALE GENOMIC DNA]</scope>
    <source>
        <strain evidence="2 3">HS1</strain>
    </source>
</reference>
<dbReference type="CDD" id="cd08357">
    <property type="entry name" value="VOC_like"/>
    <property type="match status" value="1"/>
</dbReference>
<organism evidence="2 3">
    <name type="scientific">Sodalis praecaptivus</name>
    <dbReference type="NCBI Taxonomy" id="1239307"/>
    <lineage>
        <taxon>Bacteria</taxon>
        <taxon>Pseudomonadati</taxon>
        <taxon>Pseudomonadota</taxon>
        <taxon>Gammaproteobacteria</taxon>
        <taxon>Enterobacterales</taxon>
        <taxon>Bruguierivoracaceae</taxon>
        <taxon>Sodalis</taxon>
    </lineage>
</organism>
<evidence type="ECO:0000313" key="3">
    <source>
        <dbReference type="Proteomes" id="UP000019028"/>
    </source>
</evidence>
<dbReference type="InterPro" id="IPR037523">
    <property type="entry name" value="VOC_core"/>
</dbReference>